<evidence type="ECO:0000256" key="2">
    <source>
        <dbReference type="ARBA" id="ARBA00004651"/>
    </source>
</evidence>
<evidence type="ECO:0000256" key="3">
    <source>
        <dbReference type="ARBA" id="ARBA00004663"/>
    </source>
</evidence>
<comment type="similarity">
    <text evidence="4 19">Belongs to the CobS family.</text>
</comment>
<dbReference type="EMBL" id="RQXV01000002">
    <property type="protein sequence ID" value="RRD00621.1"/>
    <property type="molecule type" value="Genomic_DNA"/>
</dbReference>
<keyword evidence="9 19" id="KW-0808">Transferase</keyword>
<keyword evidence="8 19" id="KW-0169">Cobalamin biosynthesis</keyword>
<dbReference type="OrthoDB" id="9794626at2"/>
<dbReference type="GO" id="GO:0009236">
    <property type="term" value="P:cobalamin biosynthetic process"/>
    <property type="evidence" value="ECO:0007669"/>
    <property type="project" value="UniProtKB-UniRule"/>
</dbReference>
<comment type="catalytic activity">
    <reaction evidence="17 19">
        <text>alpha-ribazole + adenosylcob(III)inamide-GDP = adenosylcob(III)alamin + GMP + H(+)</text>
        <dbReference type="Rhea" id="RHEA:16049"/>
        <dbReference type="ChEBI" id="CHEBI:10329"/>
        <dbReference type="ChEBI" id="CHEBI:15378"/>
        <dbReference type="ChEBI" id="CHEBI:18408"/>
        <dbReference type="ChEBI" id="CHEBI:58115"/>
        <dbReference type="ChEBI" id="CHEBI:60487"/>
        <dbReference type="EC" id="2.7.8.26"/>
    </reaction>
</comment>
<dbReference type="HAMAP" id="MF_00719">
    <property type="entry name" value="CobS"/>
    <property type="match status" value="1"/>
</dbReference>
<comment type="cofactor">
    <cofactor evidence="1 19">
        <name>Mg(2+)</name>
        <dbReference type="ChEBI" id="CHEBI:18420"/>
    </cofactor>
</comment>
<accession>A0A3P1STZ1</accession>
<evidence type="ECO:0000313" key="21">
    <source>
        <dbReference type="Proteomes" id="UP000267535"/>
    </source>
</evidence>
<evidence type="ECO:0000313" key="20">
    <source>
        <dbReference type="EMBL" id="RRD00621.1"/>
    </source>
</evidence>
<keyword evidence="11 19" id="KW-0460">Magnesium</keyword>
<keyword evidence="12 19" id="KW-1133">Transmembrane helix</keyword>
<evidence type="ECO:0000256" key="14">
    <source>
        <dbReference type="ARBA" id="ARBA00025228"/>
    </source>
</evidence>
<comment type="subcellular location">
    <subcellularLocation>
        <location evidence="2 19">Cell membrane</location>
        <topology evidence="2 19">Multi-pass membrane protein</topology>
    </subcellularLocation>
</comment>
<comment type="function">
    <text evidence="14 19">Joins adenosylcobinamide-GDP and alpha-ribazole to generate adenosylcobalamin (Ado-cobalamin). Also synthesizes adenosylcobalamin 5'-phosphate from adenosylcobinamide-GDP and alpha-ribazole 5'-phosphate.</text>
</comment>
<evidence type="ECO:0000256" key="15">
    <source>
        <dbReference type="ARBA" id="ARBA00032605"/>
    </source>
</evidence>
<feature type="transmembrane region" description="Helical" evidence="19">
    <location>
        <begin position="113"/>
        <end position="132"/>
    </location>
</feature>
<evidence type="ECO:0000256" key="17">
    <source>
        <dbReference type="ARBA" id="ARBA00048623"/>
    </source>
</evidence>
<keyword evidence="7 19" id="KW-1003">Cell membrane</keyword>
<gene>
    <name evidence="19" type="primary">cobS</name>
    <name evidence="20" type="ORF">EHS89_05925</name>
</gene>
<evidence type="ECO:0000256" key="13">
    <source>
        <dbReference type="ARBA" id="ARBA00023136"/>
    </source>
</evidence>
<dbReference type="RefSeq" id="WP_124925203.1">
    <property type="nucleotide sequence ID" value="NZ_BMOH01000003.1"/>
</dbReference>
<evidence type="ECO:0000256" key="10">
    <source>
        <dbReference type="ARBA" id="ARBA00022692"/>
    </source>
</evidence>
<feature type="transmembrane region" description="Helical" evidence="19">
    <location>
        <begin position="40"/>
        <end position="59"/>
    </location>
</feature>
<dbReference type="InterPro" id="IPR003805">
    <property type="entry name" value="CobS"/>
</dbReference>
<evidence type="ECO:0000256" key="5">
    <source>
        <dbReference type="ARBA" id="ARBA00013200"/>
    </source>
</evidence>
<reference evidence="20 21" key="1">
    <citation type="submission" date="2018-11" db="EMBL/GenBank/DDBJ databases">
        <title>The draft genome sequence of Amphritea balenae JAMM 1525T.</title>
        <authorList>
            <person name="Fang Z."/>
            <person name="Zhang Y."/>
            <person name="Han X."/>
        </authorList>
    </citation>
    <scope>NUCLEOTIDE SEQUENCE [LARGE SCALE GENOMIC DNA]</scope>
    <source>
        <strain evidence="20 21">JAMM 1525</strain>
    </source>
</reference>
<organism evidence="20 21">
    <name type="scientific">Amphritea balenae</name>
    <dbReference type="NCBI Taxonomy" id="452629"/>
    <lineage>
        <taxon>Bacteria</taxon>
        <taxon>Pseudomonadati</taxon>
        <taxon>Pseudomonadota</taxon>
        <taxon>Gammaproteobacteria</taxon>
        <taxon>Oceanospirillales</taxon>
        <taxon>Oceanospirillaceae</taxon>
        <taxon>Amphritea</taxon>
    </lineage>
</organism>
<evidence type="ECO:0000256" key="12">
    <source>
        <dbReference type="ARBA" id="ARBA00022989"/>
    </source>
</evidence>
<dbReference type="GO" id="GO:0008818">
    <property type="term" value="F:cobalamin 5'-phosphate synthase activity"/>
    <property type="evidence" value="ECO:0007669"/>
    <property type="project" value="UniProtKB-UniRule"/>
</dbReference>
<dbReference type="GO" id="GO:0005886">
    <property type="term" value="C:plasma membrane"/>
    <property type="evidence" value="ECO:0007669"/>
    <property type="project" value="UniProtKB-SubCell"/>
</dbReference>
<dbReference type="NCBIfam" id="TIGR00317">
    <property type="entry name" value="cobS"/>
    <property type="match status" value="1"/>
</dbReference>
<dbReference type="GO" id="GO:0051073">
    <property type="term" value="F:adenosylcobinamide-GDP ribazoletransferase activity"/>
    <property type="evidence" value="ECO:0007669"/>
    <property type="project" value="UniProtKB-UniRule"/>
</dbReference>
<comment type="pathway">
    <text evidence="3 19">Cofactor biosynthesis; adenosylcobalamin biosynthesis; adenosylcobalamin from cob(II)yrinate a,c-diamide: step 7/7.</text>
</comment>
<keyword evidence="10 19" id="KW-0812">Transmembrane</keyword>
<protein>
    <recommendedName>
        <fullName evidence="6 19">Adenosylcobinamide-GDP ribazoletransferase</fullName>
        <ecNumber evidence="5 19">2.7.8.26</ecNumber>
    </recommendedName>
    <alternativeName>
        <fullName evidence="16 19">Cobalamin synthase</fullName>
    </alternativeName>
    <alternativeName>
        <fullName evidence="15 19">Cobalamin-5'-phosphate synthase</fullName>
    </alternativeName>
</protein>
<sequence>MKPFHPQVNLFFNALVFFTRIPAPAGVDFSSANLSQASRYLPIIGLLIGAIAAVIWWVTSQLLPQPIAILLSMLSTLLATGAFHEDGLADCADGFGGGWEKPQILTIMKDSRIGAYGAIALIMMLALKFSALSSLTHIITALLLGHSLSRLAAVCLIYKDSYVQDDAQSKVKPVARTIDKQGMLVAALPAILIFILMADIAALLVLIPVTLTTLGCSFYFNKRIGGYTGDCLGSCQQLNELVIYLWFCLPWML</sequence>
<comment type="catalytic activity">
    <reaction evidence="18 19">
        <text>alpha-ribazole 5'-phosphate + adenosylcob(III)inamide-GDP = adenosylcob(III)alamin 5'-phosphate + GMP + H(+)</text>
        <dbReference type="Rhea" id="RHEA:23560"/>
        <dbReference type="ChEBI" id="CHEBI:15378"/>
        <dbReference type="ChEBI" id="CHEBI:57918"/>
        <dbReference type="ChEBI" id="CHEBI:58115"/>
        <dbReference type="ChEBI" id="CHEBI:60487"/>
        <dbReference type="ChEBI" id="CHEBI:60493"/>
        <dbReference type="EC" id="2.7.8.26"/>
    </reaction>
</comment>
<evidence type="ECO:0000256" key="4">
    <source>
        <dbReference type="ARBA" id="ARBA00010561"/>
    </source>
</evidence>
<evidence type="ECO:0000256" key="11">
    <source>
        <dbReference type="ARBA" id="ARBA00022842"/>
    </source>
</evidence>
<name>A0A3P1STZ1_9GAMM</name>
<comment type="caution">
    <text evidence="20">The sequence shown here is derived from an EMBL/GenBank/DDBJ whole genome shotgun (WGS) entry which is preliminary data.</text>
</comment>
<evidence type="ECO:0000256" key="16">
    <source>
        <dbReference type="ARBA" id="ARBA00032853"/>
    </source>
</evidence>
<dbReference type="NCBIfam" id="NF001277">
    <property type="entry name" value="PRK00235.1-3"/>
    <property type="match status" value="1"/>
</dbReference>
<evidence type="ECO:0000256" key="9">
    <source>
        <dbReference type="ARBA" id="ARBA00022679"/>
    </source>
</evidence>
<dbReference type="UniPathway" id="UPA00148">
    <property type="reaction ID" value="UER00238"/>
</dbReference>
<dbReference type="PANTHER" id="PTHR34148">
    <property type="entry name" value="ADENOSYLCOBINAMIDE-GDP RIBAZOLETRANSFERASE"/>
    <property type="match status" value="1"/>
</dbReference>
<evidence type="ECO:0000256" key="8">
    <source>
        <dbReference type="ARBA" id="ARBA00022573"/>
    </source>
</evidence>
<keyword evidence="13 19" id="KW-0472">Membrane</keyword>
<dbReference type="Proteomes" id="UP000267535">
    <property type="component" value="Unassembled WGS sequence"/>
</dbReference>
<dbReference type="Pfam" id="PF02654">
    <property type="entry name" value="CobS"/>
    <property type="match status" value="1"/>
</dbReference>
<feature type="transmembrane region" description="Helical" evidence="19">
    <location>
        <begin position="182"/>
        <end position="207"/>
    </location>
</feature>
<evidence type="ECO:0000256" key="7">
    <source>
        <dbReference type="ARBA" id="ARBA00022475"/>
    </source>
</evidence>
<evidence type="ECO:0000256" key="19">
    <source>
        <dbReference type="HAMAP-Rule" id="MF_00719"/>
    </source>
</evidence>
<evidence type="ECO:0000256" key="6">
    <source>
        <dbReference type="ARBA" id="ARBA00015850"/>
    </source>
</evidence>
<evidence type="ECO:0000256" key="18">
    <source>
        <dbReference type="ARBA" id="ARBA00049504"/>
    </source>
</evidence>
<dbReference type="PANTHER" id="PTHR34148:SF1">
    <property type="entry name" value="ADENOSYLCOBINAMIDE-GDP RIBAZOLETRANSFERASE"/>
    <property type="match status" value="1"/>
</dbReference>
<keyword evidence="21" id="KW-1185">Reference proteome</keyword>
<proteinExistence type="inferred from homology"/>
<evidence type="ECO:0000256" key="1">
    <source>
        <dbReference type="ARBA" id="ARBA00001946"/>
    </source>
</evidence>
<feature type="transmembrane region" description="Helical" evidence="19">
    <location>
        <begin position="65"/>
        <end position="83"/>
    </location>
</feature>
<dbReference type="EC" id="2.7.8.26" evidence="5 19"/>
<dbReference type="AlphaFoldDB" id="A0A3P1STZ1"/>